<feature type="domain" description="FRG" evidence="1">
    <location>
        <begin position="37"/>
        <end position="139"/>
    </location>
</feature>
<organism evidence="2 3">
    <name type="scientific">Vibrio scophthalmi</name>
    <dbReference type="NCBI Taxonomy" id="45658"/>
    <lineage>
        <taxon>Bacteria</taxon>
        <taxon>Pseudomonadati</taxon>
        <taxon>Pseudomonadota</taxon>
        <taxon>Gammaproteobacteria</taxon>
        <taxon>Vibrionales</taxon>
        <taxon>Vibrionaceae</taxon>
        <taxon>Vibrio</taxon>
    </lineage>
</organism>
<dbReference type="RefSeq" id="WP_065546144.1">
    <property type="nucleotide sequence ID" value="NZ_CP016415.1"/>
</dbReference>
<dbReference type="EMBL" id="CP016415">
    <property type="protein sequence ID" value="ANU38247.1"/>
    <property type="molecule type" value="Genomic_DNA"/>
</dbReference>
<sequence length="267" mass="31119">MARPARWLEADFERGVQEYKLSSWKYFSDFINQEMLDYTTYVYRGHAKTEWKLEPTLDRLISNPSSPKRSQHLEKFKFETRGRRGAHPATMNNDDDWWALGQHHGLATPLLDWTESPFVALFFAINNALREKSDEVVVYAISQSSIVQKNKQIKGDESIKLINNQKPTVKVVRPLSDENSRLVSQRGLFTRGPNNVDLETWVKNHKIEGRHANYIELMKVFIPIKSHKEVFDCLRYLNRMNINDSTLFPDLGGASDYCNLHLKVNKY</sequence>
<evidence type="ECO:0000313" key="3">
    <source>
        <dbReference type="Proteomes" id="UP000092528"/>
    </source>
</evidence>
<dbReference type="PATRIC" id="fig|45658.7.peg.3151"/>
<dbReference type="AlphaFoldDB" id="A0A1C7FEW8"/>
<protein>
    <recommendedName>
        <fullName evidence="1">FRG domain-containing protein</fullName>
    </recommendedName>
</protein>
<name>A0A1C7FEW8_9VIBR</name>
<dbReference type="InterPro" id="IPR014966">
    <property type="entry name" value="FRG-dom"/>
</dbReference>
<dbReference type="Proteomes" id="UP000092528">
    <property type="component" value="Chromosome 2"/>
</dbReference>
<proteinExistence type="predicted"/>
<gene>
    <name evidence="2" type="ORF">VSVS05_03209</name>
</gene>
<evidence type="ECO:0000313" key="2">
    <source>
        <dbReference type="EMBL" id="ANU38247.1"/>
    </source>
</evidence>
<evidence type="ECO:0000259" key="1">
    <source>
        <dbReference type="SMART" id="SM00901"/>
    </source>
</evidence>
<reference evidence="2 3" key="1">
    <citation type="submission" date="2016-07" db="EMBL/GenBank/DDBJ databases">
        <title>Genome sequencing of Vibrio scophthalmi strain VS-05, an isolated from Paralichthys olivaceus.</title>
        <authorList>
            <person name="Han H.-J."/>
        </authorList>
    </citation>
    <scope>NUCLEOTIDE SEQUENCE [LARGE SCALE GENOMIC DNA]</scope>
    <source>
        <strain evidence="2 3">VS-05</strain>
    </source>
</reference>
<dbReference type="SMART" id="SM00901">
    <property type="entry name" value="FRG"/>
    <property type="match status" value="1"/>
</dbReference>
<keyword evidence="3" id="KW-1185">Reference proteome</keyword>
<accession>A0A1C7FEW8</accession>
<dbReference type="Pfam" id="PF08867">
    <property type="entry name" value="FRG"/>
    <property type="match status" value="1"/>
</dbReference>